<organism evidence="1 2">
    <name type="scientific">Candidatus Bodocaedibacter vickermanii</name>
    <dbReference type="NCBI Taxonomy" id="2741701"/>
    <lineage>
        <taxon>Bacteria</taxon>
        <taxon>Pseudomonadati</taxon>
        <taxon>Pseudomonadota</taxon>
        <taxon>Alphaproteobacteria</taxon>
        <taxon>Holosporales</taxon>
        <taxon>Candidatus Paracaedibacteraceae</taxon>
        <taxon>Candidatus Bodocaedibacter</taxon>
    </lineage>
</organism>
<dbReference type="AlphaFoldDB" id="A0A7L9RT31"/>
<proteinExistence type="predicted"/>
<keyword evidence="2" id="KW-1185">Reference proteome</keyword>
<dbReference type="InterPro" id="IPR018673">
    <property type="entry name" value="DUF2141"/>
</dbReference>
<dbReference type="EMBL" id="CP054719">
    <property type="protein sequence ID" value="QOL19565.1"/>
    <property type="molecule type" value="Genomic_DNA"/>
</dbReference>
<accession>A0A7L9RT31</accession>
<dbReference type="KEGG" id="pbal:CPBP_00327"/>
<gene>
    <name evidence="1" type="ORF">CPBP_00327</name>
</gene>
<dbReference type="Proteomes" id="UP000594001">
    <property type="component" value="Chromosome"/>
</dbReference>
<dbReference type="RefSeq" id="WP_350332315.1">
    <property type="nucleotide sequence ID" value="NZ_CP054719.1"/>
</dbReference>
<evidence type="ECO:0000313" key="1">
    <source>
        <dbReference type="EMBL" id="QOL19565.1"/>
    </source>
</evidence>
<sequence length="148" mass="16590">MQKILTALFIFIGVVSNSIQAETLTLKVGHLRSLKGNLMVYLWNNPDAYLMKNSADYRVILDLEKSENAPIDGMIKVTIDDLPQGAYAMMLYHDENRSYDFERNFVGIPMEGFAFGNNAQPKLGAPKFQEAAINLGQADVVQQVNVLY</sequence>
<reference evidence="1 2" key="1">
    <citation type="submission" date="2020-06" db="EMBL/GenBank/DDBJ databases">
        <title>The endosymbiont of the kinetoplastid Bodo saltans is a Paracaedibacter-like alpha-proteobacterium possessing a putative toxin-antitoxin system.</title>
        <authorList>
            <person name="Midha S."/>
            <person name="Rigden D.J."/>
            <person name="Siozios S."/>
            <person name="Hurst G.D.D."/>
            <person name="Jackson A.P."/>
        </authorList>
    </citation>
    <scope>NUCLEOTIDE SEQUENCE [LARGE SCALE GENOMIC DNA]</scope>
    <source>
        <strain evidence="1">Lake Konstanz</strain>
    </source>
</reference>
<protein>
    <submittedName>
        <fullName evidence="1">DUF2141 domain-containing protein</fullName>
    </submittedName>
</protein>
<name>A0A7L9RT31_9PROT</name>
<evidence type="ECO:0000313" key="2">
    <source>
        <dbReference type="Proteomes" id="UP000594001"/>
    </source>
</evidence>
<dbReference type="Pfam" id="PF09912">
    <property type="entry name" value="DUF2141"/>
    <property type="match status" value="1"/>
</dbReference>